<dbReference type="Proteomes" id="UP001597267">
    <property type="component" value="Unassembled WGS sequence"/>
</dbReference>
<sequence>MALQYTEDQQDFINMVHEFAEAELKPHVREWDEMGLCPPEAFDKAFEMGLHMLEVPEEPGGIGLPFETTAMIFEELAKYDAGYAITLVSTFVALRSVILTGDEKLSKYFADIIAPGKFAAFSLSENNAGTDAGAVAATAKKVGNEYVLNGEKTFVTNGNLASLYVAIFRTSDDGNRGLSAFLVERDREGITVGKHEDKMGLRLSDTSTVNFDNVHIPEDNLIGEEGQGFKIALNSLNLSRAYVATLAVGIMQRALDESVKYAQMREQFGKPILKFQAVQEMLANMAIQTEASRLMVNNTMKMMDQGLSVRKEGAMTKTFVSDLAQEVTSNAVQVFGGYGVSKEYPVEKLMRDVKVFQIFEGTNEIQRMTIANELNKEYAKK</sequence>
<gene>
    <name evidence="9" type="ORF">ACFQ5M_06725</name>
</gene>
<dbReference type="InterPro" id="IPR009075">
    <property type="entry name" value="AcylCo_DH/oxidase_C"/>
</dbReference>
<evidence type="ECO:0000256" key="4">
    <source>
        <dbReference type="ARBA" id="ARBA00022827"/>
    </source>
</evidence>
<evidence type="ECO:0000313" key="9">
    <source>
        <dbReference type="EMBL" id="MFD1671779.1"/>
    </source>
</evidence>
<dbReference type="InterPro" id="IPR037069">
    <property type="entry name" value="AcylCoA_DH/ox_N_sf"/>
</dbReference>
<dbReference type="Pfam" id="PF00441">
    <property type="entry name" value="Acyl-CoA_dh_1"/>
    <property type="match status" value="1"/>
</dbReference>
<evidence type="ECO:0000259" key="6">
    <source>
        <dbReference type="Pfam" id="PF00441"/>
    </source>
</evidence>
<dbReference type="Pfam" id="PF02771">
    <property type="entry name" value="Acyl-CoA_dh_N"/>
    <property type="match status" value="1"/>
</dbReference>
<reference evidence="10" key="1">
    <citation type="journal article" date="2019" name="Int. J. Syst. Evol. Microbiol.">
        <title>The Global Catalogue of Microorganisms (GCM) 10K type strain sequencing project: providing services to taxonomists for standard genome sequencing and annotation.</title>
        <authorList>
            <consortium name="The Broad Institute Genomics Platform"/>
            <consortium name="The Broad Institute Genome Sequencing Center for Infectious Disease"/>
            <person name="Wu L."/>
            <person name="Ma J."/>
        </authorList>
    </citation>
    <scope>NUCLEOTIDE SEQUENCE [LARGE SCALE GENOMIC DNA]</scope>
    <source>
        <strain evidence="10">CCM 8896</strain>
    </source>
</reference>
<protein>
    <submittedName>
        <fullName evidence="9">Acyl-CoA dehydrogenase family protein</fullName>
        <ecNumber evidence="9">1.-.-.-</ecNumber>
    </submittedName>
</protein>
<evidence type="ECO:0000256" key="1">
    <source>
        <dbReference type="ARBA" id="ARBA00001974"/>
    </source>
</evidence>
<dbReference type="InterPro" id="IPR036250">
    <property type="entry name" value="AcylCo_DH-like_C"/>
</dbReference>
<dbReference type="GO" id="GO:0016491">
    <property type="term" value="F:oxidoreductase activity"/>
    <property type="evidence" value="ECO:0007669"/>
    <property type="project" value="UniProtKB-KW"/>
</dbReference>
<dbReference type="SUPFAM" id="SSF47203">
    <property type="entry name" value="Acyl-CoA dehydrogenase C-terminal domain-like"/>
    <property type="match status" value="1"/>
</dbReference>
<feature type="domain" description="Acyl-CoA oxidase/dehydrogenase middle" evidence="7">
    <location>
        <begin position="120"/>
        <end position="214"/>
    </location>
</feature>
<name>A0ABW4J727_9LACO</name>
<feature type="domain" description="Acyl-CoA dehydrogenase/oxidase C-terminal" evidence="6">
    <location>
        <begin position="226"/>
        <end position="373"/>
    </location>
</feature>
<dbReference type="InterPro" id="IPR006089">
    <property type="entry name" value="Acyl-CoA_DH_CS"/>
</dbReference>
<dbReference type="PROSITE" id="PS00073">
    <property type="entry name" value="ACYL_COA_DH_2"/>
    <property type="match status" value="1"/>
</dbReference>
<dbReference type="EMBL" id="JBHTOP010000022">
    <property type="protein sequence ID" value="MFD1671779.1"/>
    <property type="molecule type" value="Genomic_DNA"/>
</dbReference>
<dbReference type="InterPro" id="IPR006091">
    <property type="entry name" value="Acyl-CoA_Oxase/DH_mid-dom"/>
</dbReference>
<evidence type="ECO:0000259" key="7">
    <source>
        <dbReference type="Pfam" id="PF02770"/>
    </source>
</evidence>
<dbReference type="Pfam" id="PF02770">
    <property type="entry name" value="Acyl-CoA_dh_M"/>
    <property type="match status" value="1"/>
</dbReference>
<comment type="caution">
    <text evidence="9">The sequence shown here is derived from an EMBL/GenBank/DDBJ whole genome shotgun (WGS) entry which is preliminary data.</text>
</comment>
<dbReference type="Gene3D" id="1.20.140.10">
    <property type="entry name" value="Butyryl-CoA Dehydrogenase, subunit A, domain 3"/>
    <property type="match status" value="1"/>
</dbReference>
<dbReference type="EC" id="1.-.-.-" evidence="9"/>
<dbReference type="RefSeq" id="WP_125713835.1">
    <property type="nucleotide sequence ID" value="NZ_JBHTOP010000022.1"/>
</dbReference>
<keyword evidence="10" id="KW-1185">Reference proteome</keyword>
<keyword evidence="3 5" id="KW-0285">Flavoprotein</keyword>
<comment type="cofactor">
    <cofactor evidence="1 5">
        <name>FAD</name>
        <dbReference type="ChEBI" id="CHEBI:57692"/>
    </cofactor>
</comment>
<dbReference type="InterPro" id="IPR009100">
    <property type="entry name" value="AcylCoA_DH/oxidase_NM_dom_sf"/>
</dbReference>
<dbReference type="Gene3D" id="2.40.110.10">
    <property type="entry name" value="Butyryl-CoA Dehydrogenase, subunit A, domain 2"/>
    <property type="match status" value="1"/>
</dbReference>
<dbReference type="PANTHER" id="PTHR43884:SF12">
    <property type="entry name" value="ISOVALERYL-COA DEHYDROGENASE, MITOCHONDRIAL-RELATED"/>
    <property type="match status" value="1"/>
</dbReference>
<accession>A0ABW4J727</accession>
<comment type="similarity">
    <text evidence="2 5">Belongs to the acyl-CoA dehydrogenase family.</text>
</comment>
<keyword evidence="4 5" id="KW-0274">FAD</keyword>
<evidence type="ECO:0000313" key="10">
    <source>
        <dbReference type="Proteomes" id="UP001597267"/>
    </source>
</evidence>
<evidence type="ECO:0000256" key="3">
    <source>
        <dbReference type="ARBA" id="ARBA00022630"/>
    </source>
</evidence>
<dbReference type="PIRSF" id="PIRSF016578">
    <property type="entry name" value="HsaA"/>
    <property type="match status" value="1"/>
</dbReference>
<dbReference type="InterPro" id="IPR046373">
    <property type="entry name" value="Acyl-CoA_Oxase/DH_mid-dom_sf"/>
</dbReference>
<evidence type="ECO:0000256" key="5">
    <source>
        <dbReference type="RuleBase" id="RU362125"/>
    </source>
</evidence>
<keyword evidence="5 9" id="KW-0560">Oxidoreductase</keyword>
<dbReference type="InterPro" id="IPR013786">
    <property type="entry name" value="AcylCoA_DH/ox_N"/>
</dbReference>
<dbReference type="PANTHER" id="PTHR43884">
    <property type="entry name" value="ACYL-COA DEHYDROGENASE"/>
    <property type="match status" value="1"/>
</dbReference>
<proteinExistence type="inferred from homology"/>
<organism evidence="9 10">
    <name type="scientific">Agrilactobacillus yilanensis</name>
    <dbReference type="NCBI Taxonomy" id="2485997"/>
    <lineage>
        <taxon>Bacteria</taxon>
        <taxon>Bacillati</taxon>
        <taxon>Bacillota</taxon>
        <taxon>Bacilli</taxon>
        <taxon>Lactobacillales</taxon>
        <taxon>Lactobacillaceae</taxon>
        <taxon>Agrilactobacillus</taxon>
    </lineage>
</organism>
<evidence type="ECO:0000259" key="8">
    <source>
        <dbReference type="Pfam" id="PF02771"/>
    </source>
</evidence>
<dbReference type="SUPFAM" id="SSF56645">
    <property type="entry name" value="Acyl-CoA dehydrogenase NM domain-like"/>
    <property type="match status" value="1"/>
</dbReference>
<evidence type="ECO:0000256" key="2">
    <source>
        <dbReference type="ARBA" id="ARBA00009347"/>
    </source>
</evidence>
<feature type="domain" description="Acyl-CoA dehydrogenase/oxidase N-terminal" evidence="8">
    <location>
        <begin position="6"/>
        <end position="109"/>
    </location>
</feature>
<dbReference type="Gene3D" id="1.10.540.10">
    <property type="entry name" value="Acyl-CoA dehydrogenase/oxidase, N-terminal domain"/>
    <property type="match status" value="1"/>
</dbReference>